<evidence type="ECO:0000256" key="4">
    <source>
        <dbReference type="ARBA" id="ARBA00022692"/>
    </source>
</evidence>
<feature type="transmembrane region" description="Helical" evidence="12">
    <location>
        <begin position="171"/>
        <end position="194"/>
    </location>
</feature>
<evidence type="ECO:0000256" key="8">
    <source>
        <dbReference type="ARBA" id="ARBA00024041"/>
    </source>
</evidence>
<dbReference type="Proteomes" id="UP001179952">
    <property type="component" value="Unassembled WGS sequence"/>
</dbReference>
<keyword evidence="7 12" id="KW-0472">Membrane</keyword>
<keyword evidence="4 12" id="KW-0812">Transmembrane</keyword>
<comment type="subcellular location">
    <subcellularLocation>
        <location evidence="1">Cell membrane</location>
        <topology evidence="1">Multi-pass membrane protein</topology>
    </subcellularLocation>
</comment>
<feature type="transmembrane region" description="Helical" evidence="12">
    <location>
        <begin position="55"/>
        <end position="74"/>
    </location>
</feature>
<evidence type="ECO:0000256" key="12">
    <source>
        <dbReference type="SAM" id="Phobius"/>
    </source>
</evidence>
<feature type="region of interest" description="Disordered" evidence="11">
    <location>
        <begin position="1"/>
        <end position="27"/>
    </location>
</feature>
<feature type="transmembrane region" description="Helical" evidence="12">
    <location>
        <begin position="248"/>
        <end position="266"/>
    </location>
</feature>
<feature type="transmembrane region" description="Helical" evidence="12">
    <location>
        <begin position="367"/>
        <end position="387"/>
    </location>
</feature>
<dbReference type="FunFam" id="1.20.1740.10:FF:000041">
    <property type="entry name" value="Amino acid permease, putative"/>
    <property type="match status" value="1"/>
</dbReference>
<dbReference type="GO" id="GO:0015203">
    <property type="term" value="F:polyamine transmembrane transporter activity"/>
    <property type="evidence" value="ECO:0007669"/>
    <property type="project" value="UniProtKB-ARBA"/>
</dbReference>
<feature type="transmembrane region" description="Helical" evidence="12">
    <location>
        <begin position="31"/>
        <end position="49"/>
    </location>
</feature>
<feature type="transmembrane region" description="Helical" evidence="12">
    <location>
        <begin position="94"/>
        <end position="111"/>
    </location>
</feature>
<organism evidence="13 14">
    <name type="scientific">Acorus gramineus</name>
    <name type="common">Dwarf sweet flag</name>
    <dbReference type="NCBI Taxonomy" id="55184"/>
    <lineage>
        <taxon>Eukaryota</taxon>
        <taxon>Viridiplantae</taxon>
        <taxon>Streptophyta</taxon>
        <taxon>Embryophyta</taxon>
        <taxon>Tracheophyta</taxon>
        <taxon>Spermatophyta</taxon>
        <taxon>Magnoliopsida</taxon>
        <taxon>Liliopsida</taxon>
        <taxon>Acoraceae</taxon>
        <taxon>Acorus</taxon>
    </lineage>
</organism>
<evidence type="ECO:0000256" key="6">
    <source>
        <dbReference type="ARBA" id="ARBA00022989"/>
    </source>
</evidence>
<evidence type="ECO:0000256" key="2">
    <source>
        <dbReference type="ARBA" id="ARBA00022448"/>
    </source>
</evidence>
<dbReference type="EMBL" id="JAUJYN010000012">
    <property type="protein sequence ID" value="KAK1259034.1"/>
    <property type="molecule type" value="Genomic_DNA"/>
</dbReference>
<evidence type="ECO:0000256" key="3">
    <source>
        <dbReference type="ARBA" id="ARBA00022475"/>
    </source>
</evidence>
<accession>A0AAV9A4I3</accession>
<keyword evidence="2" id="KW-0813">Transport</keyword>
<dbReference type="GO" id="GO:0005886">
    <property type="term" value="C:plasma membrane"/>
    <property type="evidence" value="ECO:0007669"/>
    <property type="project" value="UniProtKB-SubCell"/>
</dbReference>
<evidence type="ECO:0000256" key="10">
    <source>
        <dbReference type="ARBA" id="ARBA00080801"/>
    </source>
</evidence>
<feature type="transmembrane region" description="Helical" evidence="12">
    <location>
        <begin position="341"/>
        <end position="361"/>
    </location>
</feature>
<keyword evidence="3" id="KW-1003">Cell membrane</keyword>
<comment type="similarity">
    <text evidence="8">Belongs to the amino acid-polyamine-organocation (APC) superfamily. Polyamine:cation symporter (PHS) (TC 2.A.3.12) family.</text>
</comment>
<evidence type="ECO:0000313" key="14">
    <source>
        <dbReference type="Proteomes" id="UP001179952"/>
    </source>
</evidence>
<dbReference type="InterPro" id="IPR044566">
    <property type="entry name" value="RMV1-like"/>
</dbReference>
<evidence type="ECO:0000256" key="1">
    <source>
        <dbReference type="ARBA" id="ARBA00004651"/>
    </source>
</evidence>
<keyword evidence="14" id="KW-1185">Reference proteome</keyword>
<comment type="caution">
    <text evidence="13">The sequence shown here is derived from an EMBL/GenBank/DDBJ whole genome shotgun (WGS) entry which is preliminary data.</text>
</comment>
<protein>
    <recommendedName>
        <fullName evidence="9">Polyamine transporter PUT1</fullName>
    </recommendedName>
    <alternativeName>
        <fullName evidence="10">Polyamine uptake transporter 1</fullName>
    </alternativeName>
</protein>
<dbReference type="Pfam" id="PF13520">
    <property type="entry name" value="AA_permease_2"/>
    <property type="match status" value="1"/>
</dbReference>
<evidence type="ECO:0000256" key="9">
    <source>
        <dbReference type="ARBA" id="ARBA00074311"/>
    </source>
</evidence>
<evidence type="ECO:0000313" key="13">
    <source>
        <dbReference type="EMBL" id="KAK1259034.1"/>
    </source>
</evidence>
<gene>
    <name evidence="13" type="ORF">QJS04_geneDACA010147</name>
</gene>
<dbReference type="AlphaFoldDB" id="A0AAV9A4I3"/>
<dbReference type="PANTHER" id="PTHR45826:SF8">
    <property type="entry name" value="CATIONIC AMINO ACID TRANSPORTER"/>
    <property type="match status" value="1"/>
</dbReference>
<keyword evidence="5" id="KW-0769">Symport</keyword>
<evidence type="ECO:0000256" key="7">
    <source>
        <dbReference type="ARBA" id="ARBA00023136"/>
    </source>
</evidence>
<dbReference type="PANTHER" id="PTHR45826">
    <property type="entry name" value="POLYAMINE TRANSPORTER PUT1"/>
    <property type="match status" value="1"/>
</dbReference>
<feature type="transmembrane region" description="Helical" evidence="12">
    <location>
        <begin position="432"/>
        <end position="452"/>
    </location>
</feature>
<sequence length="501" mass="55920">MNREIHTPQTPKHQEQPSHETQTHKNPKKPITLLPLIFLIYFEVSGGPYGEEPAVAAAGPLLAIIGFLVFPFIWSIPEALVTAELSTAYPNTNAGYVIWASSAFGPFWGSLMGSWKYLSGVINNAAYPVLCADYLKRVLPHAFADGYRRDLAITGSTILLSFLNYTGLTVVGYAAVALGVVSLMPFLIMVGFALPKVRPKRWVSMGDKGVKKDWRLYFNTLFWNLNYWDNASTLAGEVERPQKTVPKALLLAGLLTCLGYLLPLFAATGALEVPQEDWYSGFLADAAGMIAGNWLKIWVEVGAVLSGIGLYEAQLSSCAYQMIGMAELGLVPKWFASRSKWFGTPWLAILLSTAITLAVSFMSFENIIASANFLYSLGMLLEFSSFIRIRYKYPTMKRPYRVPMRIPGLIIMCLVPTGFLIFVMVIGSWVVYVISAGLTALGVAMYFAMGYCRSRGLLKFIKEELVVKETRLNHRINNFIRIETLLYQRFLKLFEVVFYGL</sequence>
<dbReference type="PIRSF" id="PIRSF006060">
    <property type="entry name" value="AA_transporter"/>
    <property type="match status" value="1"/>
</dbReference>
<name>A0AAV9A4I3_ACOGR</name>
<evidence type="ECO:0000256" key="5">
    <source>
        <dbReference type="ARBA" id="ARBA00022847"/>
    </source>
</evidence>
<feature type="compositionally biased region" description="Basic and acidic residues" evidence="11">
    <location>
        <begin position="1"/>
        <end position="23"/>
    </location>
</feature>
<reference evidence="13" key="1">
    <citation type="journal article" date="2023" name="Nat. Commun.">
        <title>Diploid and tetraploid genomes of Acorus and the evolution of monocots.</title>
        <authorList>
            <person name="Ma L."/>
            <person name="Liu K.W."/>
            <person name="Li Z."/>
            <person name="Hsiao Y.Y."/>
            <person name="Qi Y."/>
            <person name="Fu T."/>
            <person name="Tang G.D."/>
            <person name="Zhang D."/>
            <person name="Sun W.H."/>
            <person name="Liu D.K."/>
            <person name="Li Y."/>
            <person name="Chen G.Z."/>
            <person name="Liu X.D."/>
            <person name="Liao X.Y."/>
            <person name="Jiang Y.T."/>
            <person name="Yu X."/>
            <person name="Hao Y."/>
            <person name="Huang J."/>
            <person name="Zhao X.W."/>
            <person name="Ke S."/>
            <person name="Chen Y.Y."/>
            <person name="Wu W.L."/>
            <person name="Hsu J.L."/>
            <person name="Lin Y.F."/>
            <person name="Huang M.D."/>
            <person name="Li C.Y."/>
            <person name="Huang L."/>
            <person name="Wang Z.W."/>
            <person name="Zhao X."/>
            <person name="Zhong W.Y."/>
            <person name="Peng D.H."/>
            <person name="Ahmad S."/>
            <person name="Lan S."/>
            <person name="Zhang J.S."/>
            <person name="Tsai W.C."/>
            <person name="Van de Peer Y."/>
            <person name="Liu Z.J."/>
        </authorList>
    </citation>
    <scope>NUCLEOTIDE SEQUENCE</scope>
    <source>
        <strain evidence="13">SCP</strain>
    </source>
</reference>
<keyword evidence="6 12" id="KW-1133">Transmembrane helix</keyword>
<dbReference type="InterPro" id="IPR002293">
    <property type="entry name" value="AA/rel_permease1"/>
</dbReference>
<feature type="transmembrane region" description="Helical" evidence="12">
    <location>
        <begin position="408"/>
        <end position="426"/>
    </location>
</feature>
<reference evidence="13" key="2">
    <citation type="submission" date="2023-06" db="EMBL/GenBank/DDBJ databases">
        <authorList>
            <person name="Ma L."/>
            <person name="Liu K.-W."/>
            <person name="Li Z."/>
            <person name="Hsiao Y.-Y."/>
            <person name="Qi Y."/>
            <person name="Fu T."/>
            <person name="Tang G."/>
            <person name="Zhang D."/>
            <person name="Sun W.-H."/>
            <person name="Liu D.-K."/>
            <person name="Li Y."/>
            <person name="Chen G.-Z."/>
            <person name="Liu X.-D."/>
            <person name="Liao X.-Y."/>
            <person name="Jiang Y.-T."/>
            <person name="Yu X."/>
            <person name="Hao Y."/>
            <person name="Huang J."/>
            <person name="Zhao X.-W."/>
            <person name="Ke S."/>
            <person name="Chen Y.-Y."/>
            <person name="Wu W.-L."/>
            <person name="Hsu J.-L."/>
            <person name="Lin Y.-F."/>
            <person name="Huang M.-D."/>
            <person name="Li C.-Y."/>
            <person name="Huang L."/>
            <person name="Wang Z.-W."/>
            <person name="Zhao X."/>
            <person name="Zhong W.-Y."/>
            <person name="Peng D.-H."/>
            <person name="Ahmad S."/>
            <person name="Lan S."/>
            <person name="Zhang J.-S."/>
            <person name="Tsai W.-C."/>
            <person name="Van De Peer Y."/>
            <person name="Liu Z.-J."/>
        </authorList>
    </citation>
    <scope>NUCLEOTIDE SEQUENCE</scope>
    <source>
        <strain evidence="13">SCP</strain>
        <tissue evidence="13">Leaves</tissue>
    </source>
</reference>
<dbReference type="GO" id="GO:0015293">
    <property type="term" value="F:symporter activity"/>
    <property type="evidence" value="ECO:0007669"/>
    <property type="project" value="UniProtKB-KW"/>
</dbReference>
<dbReference type="Gene3D" id="1.20.1740.10">
    <property type="entry name" value="Amino acid/polyamine transporter I"/>
    <property type="match status" value="1"/>
</dbReference>
<evidence type="ECO:0000256" key="11">
    <source>
        <dbReference type="SAM" id="MobiDB-lite"/>
    </source>
</evidence>
<proteinExistence type="inferred from homology"/>